<evidence type="ECO:0000313" key="3">
    <source>
        <dbReference type="EMBL" id="OPJ71102.1"/>
    </source>
</evidence>
<keyword evidence="2" id="KW-0472">Membrane</keyword>
<proteinExistence type="predicted"/>
<comment type="caution">
    <text evidence="3">The sequence shown here is derived from an EMBL/GenBank/DDBJ whole genome shotgun (WGS) entry which is preliminary data.</text>
</comment>
<feature type="compositionally biased region" description="Basic and acidic residues" evidence="1">
    <location>
        <begin position="29"/>
        <end position="43"/>
    </location>
</feature>
<dbReference type="EMBL" id="LSYS01007721">
    <property type="protein sequence ID" value="OPJ71102.1"/>
    <property type="molecule type" value="Genomic_DNA"/>
</dbReference>
<dbReference type="AlphaFoldDB" id="A0A1V4JFX5"/>
<feature type="transmembrane region" description="Helical" evidence="2">
    <location>
        <begin position="92"/>
        <end position="112"/>
    </location>
</feature>
<keyword evidence="2" id="KW-1133">Transmembrane helix</keyword>
<keyword evidence="4" id="KW-1185">Reference proteome</keyword>
<evidence type="ECO:0000256" key="2">
    <source>
        <dbReference type="SAM" id="Phobius"/>
    </source>
</evidence>
<gene>
    <name evidence="3" type="ORF">AV530_017392</name>
</gene>
<dbReference type="Proteomes" id="UP000190648">
    <property type="component" value="Unassembled WGS sequence"/>
</dbReference>
<feature type="region of interest" description="Disordered" evidence="1">
    <location>
        <begin position="23"/>
        <end position="48"/>
    </location>
</feature>
<reference evidence="3 4" key="1">
    <citation type="submission" date="2016-02" db="EMBL/GenBank/DDBJ databases">
        <title>Band-tailed pigeon sequencing and assembly.</title>
        <authorList>
            <person name="Soares A.E."/>
            <person name="Novak B.J."/>
            <person name="Rice E.S."/>
            <person name="O'Connell B."/>
            <person name="Chang D."/>
            <person name="Weber S."/>
            <person name="Shapiro B."/>
        </authorList>
    </citation>
    <scope>NUCLEOTIDE SEQUENCE [LARGE SCALE GENOMIC DNA]</scope>
    <source>
        <strain evidence="3">BTP2013</strain>
        <tissue evidence="3">Blood</tissue>
    </source>
</reference>
<name>A0A1V4JFX5_PATFA</name>
<sequence>MGGAASPSRPLSVGSWWSVACQWGGGGGGRDEPDRRVTVEERRRRDKAGGGCWRRESLIGAHRSRSEGDCSRAEVAAPGVVARGSASTRGTAFYILFICTVFGDPFPIFGYIPVDS</sequence>
<organism evidence="3 4">
    <name type="scientific">Patagioenas fasciata monilis</name>
    <dbReference type="NCBI Taxonomy" id="372326"/>
    <lineage>
        <taxon>Eukaryota</taxon>
        <taxon>Metazoa</taxon>
        <taxon>Chordata</taxon>
        <taxon>Craniata</taxon>
        <taxon>Vertebrata</taxon>
        <taxon>Euteleostomi</taxon>
        <taxon>Archelosauria</taxon>
        <taxon>Archosauria</taxon>
        <taxon>Dinosauria</taxon>
        <taxon>Saurischia</taxon>
        <taxon>Theropoda</taxon>
        <taxon>Coelurosauria</taxon>
        <taxon>Aves</taxon>
        <taxon>Neognathae</taxon>
        <taxon>Neoaves</taxon>
        <taxon>Columbimorphae</taxon>
        <taxon>Columbiformes</taxon>
        <taxon>Columbidae</taxon>
        <taxon>Patagioenas</taxon>
    </lineage>
</organism>
<protein>
    <submittedName>
        <fullName evidence="3">Uncharacterized protein</fullName>
    </submittedName>
</protein>
<keyword evidence="2" id="KW-0812">Transmembrane</keyword>
<accession>A0A1V4JFX5</accession>
<evidence type="ECO:0000313" key="4">
    <source>
        <dbReference type="Proteomes" id="UP000190648"/>
    </source>
</evidence>
<evidence type="ECO:0000256" key="1">
    <source>
        <dbReference type="SAM" id="MobiDB-lite"/>
    </source>
</evidence>